<sequence length="840" mass="97137">MKKIKILIIICSMLWGFSNLLASYLPANFTNQGNPVLYKKMNKLAYSNLKKLDHYHQQAYKKLLKEQDDILMSYLIAYESDANLQIANPEDVLSNYLQIQSYLNNYGTDLSPEFFLSYVAHQTVADERITPYRAEFLRDGLREVLQNSKNDLELYRAVSLWCVSRLKFQPTSGRDQAPLDITQKSYLGRCEEMQILFISAARTVGLPARPSYVPWWSHTDNNHAWAEVWIDGAWHYTGDMDAAYYPDQTWFSGLIDKTVIILSKGTLPDATDEVLIQGRYECVINSTSIYAKEHTRILKIKTLDEQDNPLPETTVGLLVFNSGTLRSLIYIQTDDEGEFELSVGRGAFYLVADNENKRAMESVPSSEDKELYYELTLQEGPLPDQDEMLFYPASDFTWKNPSDEWNNGVEQAKAKWNRREQRFQDRIFTYSDTLLGIVASSSRGNYNSFKGFGYRYPEPQKEFLNFLISEDFDPKFLWQASSEQIIALYNFFLKIDGQNMTSSELAPILAPTVFYEELPQPVTYKKGIPQLYPDSFYQKGNTTLERMNSASGWLAKHYNINSSKALSGLLPLDIAIKQKYLTPLQYRMMAVNIARANKVPAYFSRQPDLIFIQFDNGDWGYYDLKKNAPQVDSRDSSAYTKLIVSLADENGVPVTGLSDAVNLTRYQDGVFYWLDQVFSEDEPGLISISVPKDRYYLQAGYRVSDSQTAFQMKYLDLSETDSLFINIICRDYPRQWSENLPPELLSILEEIDSSRYQVILIGNYDQENSIRLAEKIRSSGKNFLWLGYEPSPQSIENYTFSRKWQMLVNLEAQNRFRTITLFKQDGIWQYFEGMWERLPE</sequence>
<protein>
    <submittedName>
        <fullName evidence="1">Transglutaminase domain-containing protein</fullName>
    </submittedName>
</protein>
<comment type="caution">
    <text evidence="1">The sequence shown here is derived from an EMBL/GenBank/DDBJ whole genome shotgun (WGS) entry which is preliminary data.</text>
</comment>
<evidence type="ECO:0000313" key="1">
    <source>
        <dbReference type="EMBL" id="TDF74718.1"/>
    </source>
</evidence>
<dbReference type="EMBL" id="SMOG01000001">
    <property type="protein sequence ID" value="TDF74718.1"/>
    <property type="molecule type" value="Genomic_DNA"/>
</dbReference>
<name>A0AC61QL96_9BACT</name>
<organism evidence="1 2">
    <name type="scientific">Candidatus Syntrophosphaera thermopropionivorans</name>
    <dbReference type="NCBI Taxonomy" id="2593015"/>
    <lineage>
        <taxon>Bacteria</taxon>
        <taxon>Pseudomonadati</taxon>
        <taxon>Candidatus Cloacimonadota</taxon>
        <taxon>Candidatus Cloacimonadia</taxon>
        <taxon>Candidatus Cloacimonadales</taxon>
        <taxon>Candidatus Cloacimonadaceae</taxon>
        <taxon>Candidatus Syntrophosphaera</taxon>
    </lineage>
</organism>
<reference evidence="1" key="1">
    <citation type="submission" date="2019-03" db="EMBL/GenBank/DDBJ databases">
        <title>Candidatus Syntrophosphaera thermopropionivorans: a novel player in syntrophic propionate oxidation during anaerobic digestion.</title>
        <authorList>
            <person name="Dyksma S."/>
        </authorList>
    </citation>
    <scope>NUCLEOTIDE SEQUENCE</scope>
    <source>
        <strain evidence="1">W5</strain>
    </source>
</reference>
<proteinExistence type="predicted"/>
<evidence type="ECO:0000313" key="2">
    <source>
        <dbReference type="Proteomes" id="UP000294588"/>
    </source>
</evidence>
<keyword evidence="2" id="KW-1185">Reference proteome</keyword>
<gene>
    <name evidence="1" type="ORF">E0946_01140</name>
</gene>
<dbReference type="Proteomes" id="UP000294588">
    <property type="component" value="Unassembled WGS sequence"/>
</dbReference>
<accession>A0AC61QL96</accession>